<evidence type="ECO:0000313" key="3">
    <source>
        <dbReference type="Proteomes" id="UP000314986"/>
    </source>
</evidence>
<dbReference type="AlphaFoldDB" id="A0A4W3IWW6"/>
<reference evidence="2" key="4">
    <citation type="submission" date="2025-08" db="UniProtKB">
        <authorList>
            <consortium name="Ensembl"/>
        </authorList>
    </citation>
    <scope>IDENTIFICATION</scope>
</reference>
<reference evidence="3" key="2">
    <citation type="journal article" date="2007" name="PLoS Biol.">
        <title>Survey sequencing and comparative analysis of the elephant shark (Callorhinchus milii) genome.</title>
        <authorList>
            <person name="Venkatesh B."/>
            <person name="Kirkness E.F."/>
            <person name="Loh Y.H."/>
            <person name="Halpern A.L."/>
            <person name="Lee A.P."/>
            <person name="Johnson J."/>
            <person name="Dandona N."/>
            <person name="Viswanathan L.D."/>
            <person name="Tay A."/>
            <person name="Venter J.C."/>
            <person name="Strausberg R.L."/>
            <person name="Brenner S."/>
        </authorList>
    </citation>
    <scope>NUCLEOTIDE SEQUENCE [LARGE SCALE GENOMIC DNA]</scope>
</reference>
<proteinExistence type="predicted"/>
<dbReference type="Ensembl" id="ENSCMIT00000032327.1">
    <property type="protein sequence ID" value="ENSCMIP00000031841.1"/>
    <property type="gene ID" value="ENSCMIG00000013629.1"/>
</dbReference>
<feature type="coiled-coil region" evidence="1">
    <location>
        <begin position="9"/>
        <end position="136"/>
    </location>
</feature>
<dbReference type="InterPro" id="IPR024152">
    <property type="entry name" value="Inh_kappa-B_kinase-int"/>
</dbReference>
<dbReference type="PANTHER" id="PTHR21734">
    <property type="entry name" value="INHIBITOR OF NUCLEAR FACTOR KAPPA-B KINASE-INTERACTING PROTEIN"/>
    <property type="match status" value="1"/>
</dbReference>
<keyword evidence="3" id="KW-1185">Reference proteome</keyword>
<organism evidence="2 3">
    <name type="scientific">Callorhinchus milii</name>
    <name type="common">Ghost shark</name>
    <dbReference type="NCBI Taxonomy" id="7868"/>
    <lineage>
        <taxon>Eukaryota</taxon>
        <taxon>Metazoa</taxon>
        <taxon>Chordata</taxon>
        <taxon>Craniata</taxon>
        <taxon>Vertebrata</taxon>
        <taxon>Chondrichthyes</taxon>
        <taxon>Holocephali</taxon>
        <taxon>Chimaeriformes</taxon>
        <taxon>Callorhinchidae</taxon>
        <taxon>Callorhinchus</taxon>
    </lineage>
</organism>
<protein>
    <submittedName>
        <fullName evidence="2">IKBKB interacting protein</fullName>
    </submittedName>
</protein>
<dbReference type="SUPFAM" id="SSF57997">
    <property type="entry name" value="Tropomyosin"/>
    <property type="match status" value="1"/>
</dbReference>
<dbReference type="PANTHER" id="PTHR21734:SF11">
    <property type="entry name" value="INHIBITOR OF NUCLEAR FACTOR KAPPA-B KINASE-INTERACTING PROTEIN"/>
    <property type="match status" value="1"/>
</dbReference>
<keyword evidence="1" id="KW-0175">Coiled coil</keyword>
<evidence type="ECO:0000313" key="2">
    <source>
        <dbReference type="Ensembl" id="ENSCMIP00000031841.1"/>
    </source>
</evidence>
<reference evidence="3" key="1">
    <citation type="journal article" date="2006" name="Science">
        <title>Ancient noncoding elements conserved in the human genome.</title>
        <authorList>
            <person name="Venkatesh B."/>
            <person name="Kirkness E.F."/>
            <person name="Loh Y.H."/>
            <person name="Halpern A.L."/>
            <person name="Lee A.P."/>
            <person name="Johnson J."/>
            <person name="Dandona N."/>
            <person name="Viswanathan L.D."/>
            <person name="Tay A."/>
            <person name="Venter J.C."/>
            <person name="Strausberg R.L."/>
            <person name="Brenner S."/>
        </authorList>
    </citation>
    <scope>NUCLEOTIDE SEQUENCE [LARGE SCALE GENOMIC DNA]</scope>
</reference>
<evidence type="ECO:0000256" key="1">
    <source>
        <dbReference type="SAM" id="Coils"/>
    </source>
</evidence>
<dbReference type="Proteomes" id="UP000314986">
    <property type="component" value="Unassembled WGS sequence"/>
</dbReference>
<reference evidence="3" key="3">
    <citation type="journal article" date="2014" name="Nature">
        <title>Elephant shark genome provides unique insights into gnathostome evolution.</title>
        <authorList>
            <consortium name="International Elephant Shark Genome Sequencing Consortium"/>
            <person name="Venkatesh B."/>
            <person name="Lee A.P."/>
            <person name="Ravi V."/>
            <person name="Maurya A.K."/>
            <person name="Lian M.M."/>
            <person name="Swann J.B."/>
            <person name="Ohta Y."/>
            <person name="Flajnik M.F."/>
            <person name="Sutoh Y."/>
            <person name="Kasahara M."/>
            <person name="Hoon S."/>
            <person name="Gangu V."/>
            <person name="Roy S.W."/>
            <person name="Irimia M."/>
            <person name="Korzh V."/>
            <person name="Kondrychyn I."/>
            <person name="Lim Z.W."/>
            <person name="Tay B.H."/>
            <person name="Tohari S."/>
            <person name="Kong K.W."/>
            <person name="Ho S."/>
            <person name="Lorente-Galdos B."/>
            <person name="Quilez J."/>
            <person name="Marques-Bonet T."/>
            <person name="Raney B.J."/>
            <person name="Ingham P.W."/>
            <person name="Tay A."/>
            <person name="Hillier L.W."/>
            <person name="Minx P."/>
            <person name="Boehm T."/>
            <person name="Wilson R.K."/>
            <person name="Brenner S."/>
            <person name="Warren W.C."/>
        </authorList>
    </citation>
    <scope>NUCLEOTIDE SEQUENCE [LARGE SCALE GENOMIC DNA]</scope>
</reference>
<accession>A0A4W3IWW6</accession>
<name>A0A4W3IWW6_CALMI</name>
<reference evidence="2" key="5">
    <citation type="submission" date="2025-09" db="UniProtKB">
        <authorList>
            <consortium name="Ensembl"/>
        </authorList>
    </citation>
    <scope>IDENTIFICATION</scope>
</reference>
<dbReference type="GeneTree" id="ENSGT00500000045001"/>
<sequence>KEPEGSSLMNLFEQEMSELRSSMNSVQTKEHAIAKKMQHVNKNFQTISDTWKESLDKINSEIANLKSESKNMHSKISSEINAVEEGVKDLTKKLEDLKLSTKQNTRAIQQQEKADLKRLEKQLELNARTILNLEDHQNDLIAKDTVLMEKLTEYDTKLKECQEQLPIIDNGIHSILKVSSEFLSTEKKIEDLTFLMFNLEDSMLKVINNIQEIKTQLEASESDDMVKCEKTELRNNPEQSCFSCTLVLNYQRK</sequence>